<proteinExistence type="predicted"/>
<reference evidence="1" key="3">
    <citation type="submission" date="2015-04" db="UniProtKB">
        <authorList>
            <consortium name="EnsemblPlants"/>
        </authorList>
    </citation>
    <scope>IDENTIFICATION</scope>
</reference>
<accession>A0A0D9XVE1</accession>
<dbReference type="AlphaFoldDB" id="A0A0D9XVE1"/>
<dbReference type="HOGENOM" id="CLU_1226371_0_0_1"/>
<name>A0A0D9XVE1_9ORYZ</name>
<reference evidence="1 2" key="1">
    <citation type="submission" date="2012-08" db="EMBL/GenBank/DDBJ databases">
        <title>Oryza genome evolution.</title>
        <authorList>
            <person name="Wing R.A."/>
        </authorList>
    </citation>
    <scope>NUCLEOTIDE SEQUENCE</scope>
</reference>
<dbReference type="Proteomes" id="UP000032180">
    <property type="component" value="Chromosome 11"/>
</dbReference>
<protein>
    <submittedName>
        <fullName evidence="1">Uncharacterized protein</fullName>
    </submittedName>
</protein>
<keyword evidence="2" id="KW-1185">Reference proteome</keyword>
<dbReference type="EnsemblPlants" id="LPERR11G19470.1">
    <property type="protein sequence ID" value="LPERR11G19470.1"/>
    <property type="gene ID" value="LPERR11G19470"/>
</dbReference>
<dbReference type="STRING" id="77586.A0A0D9XVE1"/>
<organism evidence="1 2">
    <name type="scientific">Leersia perrieri</name>
    <dbReference type="NCBI Taxonomy" id="77586"/>
    <lineage>
        <taxon>Eukaryota</taxon>
        <taxon>Viridiplantae</taxon>
        <taxon>Streptophyta</taxon>
        <taxon>Embryophyta</taxon>
        <taxon>Tracheophyta</taxon>
        <taxon>Spermatophyta</taxon>
        <taxon>Magnoliopsida</taxon>
        <taxon>Liliopsida</taxon>
        <taxon>Poales</taxon>
        <taxon>Poaceae</taxon>
        <taxon>BOP clade</taxon>
        <taxon>Oryzoideae</taxon>
        <taxon>Oryzeae</taxon>
        <taxon>Oryzinae</taxon>
        <taxon>Leersia</taxon>
    </lineage>
</organism>
<sequence>MEVFVVSLSFNTSSSPSPISSTSSIERKLATEVASFSSTVLALQVILEPCPSSCKFRDCLQVCWPWYRTSKSFGSLSLHCTCLVARQSCEFRPKLLLLLCTRPSMESTAASAFLKALKKRLFMELENNTEPCPGKPLAAARPPHDSHRHGRPALNFRNKQHLCPHGQTAVAWQHTEEMLDLARDIEDCLTCKHNLTSARASLVRRVMHKLKKVKSCSSFADEIQKL</sequence>
<reference evidence="2" key="2">
    <citation type="submission" date="2013-12" db="EMBL/GenBank/DDBJ databases">
        <authorList>
            <person name="Yu Y."/>
            <person name="Lee S."/>
            <person name="de Baynast K."/>
            <person name="Wissotski M."/>
            <person name="Liu L."/>
            <person name="Talag J."/>
            <person name="Goicoechea J."/>
            <person name="Angelova A."/>
            <person name="Jetty R."/>
            <person name="Kudrna D."/>
            <person name="Golser W."/>
            <person name="Rivera L."/>
            <person name="Zhang J."/>
            <person name="Wing R."/>
        </authorList>
    </citation>
    <scope>NUCLEOTIDE SEQUENCE</scope>
</reference>
<evidence type="ECO:0000313" key="2">
    <source>
        <dbReference type="Proteomes" id="UP000032180"/>
    </source>
</evidence>
<evidence type="ECO:0000313" key="1">
    <source>
        <dbReference type="EnsemblPlants" id="LPERR11G19470.1"/>
    </source>
</evidence>
<dbReference type="Gramene" id="LPERR11G19470.1">
    <property type="protein sequence ID" value="LPERR11G19470.1"/>
    <property type="gene ID" value="LPERR11G19470"/>
</dbReference>